<evidence type="ECO:0000256" key="9">
    <source>
        <dbReference type="ARBA" id="ARBA00022723"/>
    </source>
</evidence>
<comment type="function">
    <text evidence="14">Member of the two-component regulatory system NreB/NreC involved in the control of dissimilatory nitrate/nitrite reduction in response to oxygen. NreB functions as a direct oxygen sensor histidine kinase which is autophosphorylated, in the absence of oxygen, probably at the conserved histidine residue, and transfers its phosphate group probably to a conserved aspartate residue of NreC. NreB/NreC activates the expression of the nitrate (narGHJI) and nitrite (nir) reductase operons, as well as the putative nitrate transporter gene narT.</text>
</comment>
<keyword evidence="17" id="KW-0472">Membrane</keyword>
<dbReference type="Pfam" id="PF02518">
    <property type="entry name" value="HATPase_c"/>
    <property type="match status" value="1"/>
</dbReference>
<keyword evidence="13" id="KW-0411">Iron-sulfur</keyword>
<organism evidence="19 20">
    <name type="scientific">Streptomyces xanthochromogenes</name>
    <dbReference type="NCBI Taxonomy" id="67384"/>
    <lineage>
        <taxon>Bacteria</taxon>
        <taxon>Bacillati</taxon>
        <taxon>Actinomycetota</taxon>
        <taxon>Actinomycetes</taxon>
        <taxon>Kitasatosporales</taxon>
        <taxon>Streptomycetaceae</taxon>
        <taxon>Streptomyces</taxon>
    </lineage>
</organism>
<feature type="transmembrane region" description="Helical" evidence="17">
    <location>
        <begin position="104"/>
        <end position="130"/>
    </location>
</feature>
<dbReference type="SMART" id="SM00387">
    <property type="entry name" value="HATPase_c"/>
    <property type="match status" value="1"/>
</dbReference>
<keyword evidence="16" id="KW-0175">Coiled coil</keyword>
<comment type="subcellular location">
    <subcellularLocation>
        <location evidence="3">Cytoplasm</location>
    </subcellularLocation>
</comment>
<keyword evidence="6" id="KW-0004">4Fe-4S</keyword>
<evidence type="ECO:0000256" key="8">
    <source>
        <dbReference type="ARBA" id="ARBA00022679"/>
    </source>
</evidence>
<evidence type="ECO:0000256" key="5">
    <source>
        <dbReference type="ARBA" id="ARBA00017322"/>
    </source>
</evidence>
<evidence type="ECO:0000256" key="2">
    <source>
        <dbReference type="ARBA" id="ARBA00001966"/>
    </source>
</evidence>
<evidence type="ECO:0000256" key="13">
    <source>
        <dbReference type="ARBA" id="ARBA00023014"/>
    </source>
</evidence>
<protein>
    <recommendedName>
        <fullName evidence="5">Oxygen sensor histidine kinase NreB</fullName>
        <ecNumber evidence="4">2.7.13.3</ecNumber>
    </recommendedName>
    <alternativeName>
        <fullName evidence="15">Nitrogen regulation protein B</fullName>
    </alternativeName>
</protein>
<evidence type="ECO:0000256" key="10">
    <source>
        <dbReference type="ARBA" id="ARBA00022777"/>
    </source>
</evidence>
<feature type="transmembrane region" description="Helical" evidence="17">
    <location>
        <begin position="40"/>
        <end position="59"/>
    </location>
</feature>
<accession>A0ABQ3AGG8</accession>
<dbReference type="SUPFAM" id="SSF55874">
    <property type="entry name" value="ATPase domain of HSP90 chaperone/DNA topoisomerase II/histidine kinase"/>
    <property type="match status" value="1"/>
</dbReference>
<gene>
    <name evidence="19" type="ORF">GCM10010326_46490</name>
</gene>
<comment type="caution">
    <text evidence="19">The sequence shown here is derived from an EMBL/GenBank/DDBJ whole genome shotgun (WGS) entry which is preliminary data.</text>
</comment>
<evidence type="ECO:0000259" key="18">
    <source>
        <dbReference type="PROSITE" id="PS50109"/>
    </source>
</evidence>
<dbReference type="InterPro" id="IPR005467">
    <property type="entry name" value="His_kinase_dom"/>
</dbReference>
<dbReference type="PANTHER" id="PTHR24421:SF62">
    <property type="entry name" value="SENSORY TRANSDUCTION HISTIDINE KINASE"/>
    <property type="match status" value="1"/>
</dbReference>
<dbReference type="PANTHER" id="PTHR24421">
    <property type="entry name" value="NITRATE/NITRITE SENSOR PROTEIN NARX-RELATED"/>
    <property type="match status" value="1"/>
</dbReference>
<dbReference type="InterPro" id="IPR017205">
    <property type="entry name" value="Sig_transdc_His_kinase_ChrS"/>
</dbReference>
<keyword evidence="20" id="KW-1185">Reference proteome</keyword>
<dbReference type="Proteomes" id="UP000600946">
    <property type="component" value="Unassembled WGS sequence"/>
</dbReference>
<evidence type="ECO:0000256" key="15">
    <source>
        <dbReference type="ARBA" id="ARBA00030800"/>
    </source>
</evidence>
<feature type="coiled-coil region" evidence="16">
    <location>
        <begin position="192"/>
        <end position="226"/>
    </location>
</feature>
<evidence type="ECO:0000256" key="7">
    <source>
        <dbReference type="ARBA" id="ARBA00022490"/>
    </source>
</evidence>
<evidence type="ECO:0000313" key="19">
    <source>
        <dbReference type="EMBL" id="GGY47154.1"/>
    </source>
</evidence>
<dbReference type="Pfam" id="PF07730">
    <property type="entry name" value="HisKA_3"/>
    <property type="match status" value="1"/>
</dbReference>
<evidence type="ECO:0000256" key="3">
    <source>
        <dbReference type="ARBA" id="ARBA00004496"/>
    </source>
</evidence>
<dbReference type="PRINTS" id="PR00344">
    <property type="entry name" value="BCTRLSENSOR"/>
</dbReference>
<evidence type="ECO:0000256" key="11">
    <source>
        <dbReference type="ARBA" id="ARBA00023004"/>
    </source>
</evidence>
<sequence length="426" mass="45844">MRRRVGAVSADLQMEEPPRRLTEFAAAAGARDTHVWDRSFLPWDAYFAVVWLATAVFVLGAGMPALPYRIVAVALMSLLIPWYLRAGRPAMLSDGADERQSLRYVVASVVIFLPPAFLVGETRLITFALAPSCFMLLPLRRAMVTMTVVNVVPVAGWALIWRPAAQVVFFNSVFAVATLAFSGFFGAWVIRIIEQSRERASLIAELEQSREEVARLSAERGALAERERMSREIHDTLAQGFTSVLMLVQAVQSELDHDVPLARRHLDLMESTARQNLAEARALVAGGAPADLDGGSLPEAVRRLAARHEPPASLEVSGSARELPAGIEVVALRSCQEALSNARRHAGPGAPVRLALAYGEAALTVSVRDRGDGFDPSAPSTGYGLAGLRARAAEVGGTAEVRSTPGEGTTVVVRLPVPVTDLRSSP</sequence>
<feature type="domain" description="Histidine kinase" evidence="18">
    <location>
        <begin position="337"/>
        <end position="419"/>
    </location>
</feature>
<dbReference type="EMBL" id="BMUU01000008">
    <property type="protein sequence ID" value="GGY47154.1"/>
    <property type="molecule type" value="Genomic_DNA"/>
</dbReference>
<keyword evidence="10 19" id="KW-0418">Kinase</keyword>
<evidence type="ECO:0000256" key="16">
    <source>
        <dbReference type="SAM" id="Coils"/>
    </source>
</evidence>
<dbReference type="Gene3D" id="3.30.565.10">
    <property type="entry name" value="Histidine kinase-like ATPase, C-terminal domain"/>
    <property type="match status" value="1"/>
</dbReference>
<dbReference type="InterPro" id="IPR050482">
    <property type="entry name" value="Sensor_HK_TwoCompSys"/>
</dbReference>
<proteinExistence type="predicted"/>
<comment type="catalytic activity">
    <reaction evidence="1">
        <text>ATP + protein L-histidine = ADP + protein N-phospho-L-histidine.</text>
        <dbReference type="EC" id="2.7.13.3"/>
    </reaction>
</comment>
<evidence type="ECO:0000256" key="6">
    <source>
        <dbReference type="ARBA" id="ARBA00022485"/>
    </source>
</evidence>
<feature type="transmembrane region" description="Helical" evidence="17">
    <location>
        <begin position="66"/>
        <end position="84"/>
    </location>
</feature>
<comment type="cofactor">
    <cofactor evidence="2">
        <name>[4Fe-4S] cluster</name>
        <dbReference type="ChEBI" id="CHEBI:49883"/>
    </cofactor>
</comment>
<dbReference type="Gene3D" id="1.20.5.1930">
    <property type="match status" value="1"/>
</dbReference>
<keyword evidence="9" id="KW-0479">Metal-binding</keyword>
<dbReference type="CDD" id="cd16917">
    <property type="entry name" value="HATPase_UhpB-NarQ-NarX-like"/>
    <property type="match status" value="1"/>
</dbReference>
<reference evidence="20" key="1">
    <citation type="journal article" date="2019" name="Int. J. Syst. Evol. Microbiol.">
        <title>The Global Catalogue of Microorganisms (GCM) 10K type strain sequencing project: providing services to taxonomists for standard genome sequencing and annotation.</title>
        <authorList>
            <consortium name="The Broad Institute Genomics Platform"/>
            <consortium name="The Broad Institute Genome Sequencing Center for Infectious Disease"/>
            <person name="Wu L."/>
            <person name="Ma J."/>
        </authorList>
    </citation>
    <scope>NUCLEOTIDE SEQUENCE [LARGE SCALE GENOMIC DNA]</scope>
    <source>
        <strain evidence="20">JCM 4594</strain>
    </source>
</reference>
<dbReference type="EC" id="2.7.13.3" evidence="4"/>
<evidence type="ECO:0000256" key="4">
    <source>
        <dbReference type="ARBA" id="ARBA00012438"/>
    </source>
</evidence>
<evidence type="ECO:0000313" key="20">
    <source>
        <dbReference type="Proteomes" id="UP000600946"/>
    </source>
</evidence>
<dbReference type="InterPro" id="IPR004358">
    <property type="entry name" value="Sig_transdc_His_kin-like_C"/>
</dbReference>
<evidence type="ECO:0000256" key="17">
    <source>
        <dbReference type="SAM" id="Phobius"/>
    </source>
</evidence>
<keyword evidence="17" id="KW-1133">Transmembrane helix</keyword>
<dbReference type="InterPro" id="IPR003594">
    <property type="entry name" value="HATPase_dom"/>
</dbReference>
<dbReference type="PROSITE" id="PS50109">
    <property type="entry name" value="HIS_KIN"/>
    <property type="match status" value="1"/>
</dbReference>
<keyword evidence="11" id="KW-0408">Iron</keyword>
<dbReference type="InterPro" id="IPR036890">
    <property type="entry name" value="HATPase_C_sf"/>
</dbReference>
<feature type="transmembrane region" description="Helical" evidence="17">
    <location>
        <begin position="167"/>
        <end position="190"/>
    </location>
</feature>
<keyword evidence="7" id="KW-0963">Cytoplasm</keyword>
<evidence type="ECO:0000256" key="14">
    <source>
        <dbReference type="ARBA" id="ARBA00024827"/>
    </source>
</evidence>
<dbReference type="InterPro" id="IPR011712">
    <property type="entry name" value="Sig_transdc_His_kin_sub3_dim/P"/>
</dbReference>
<keyword evidence="12" id="KW-0902">Two-component regulatory system</keyword>
<feature type="transmembrane region" description="Helical" evidence="17">
    <location>
        <begin position="142"/>
        <end position="161"/>
    </location>
</feature>
<keyword evidence="17" id="KW-0812">Transmembrane</keyword>
<evidence type="ECO:0000256" key="1">
    <source>
        <dbReference type="ARBA" id="ARBA00000085"/>
    </source>
</evidence>
<keyword evidence="8" id="KW-0808">Transferase</keyword>
<evidence type="ECO:0000256" key="12">
    <source>
        <dbReference type="ARBA" id="ARBA00023012"/>
    </source>
</evidence>
<dbReference type="GO" id="GO:0016301">
    <property type="term" value="F:kinase activity"/>
    <property type="evidence" value="ECO:0007669"/>
    <property type="project" value="UniProtKB-KW"/>
</dbReference>
<dbReference type="PIRSF" id="PIRSF037434">
    <property type="entry name" value="STHK_ChrS"/>
    <property type="match status" value="1"/>
</dbReference>
<name>A0ABQ3AGG8_9ACTN</name>